<evidence type="ECO:0000313" key="6">
    <source>
        <dbReference type="Proteomes" id="UP000242637"/>
    </source>
</evidence>
<keyword evidence="1" id="KW-0963">Cytoplasm</keyword>
<dbReference type="PANTHER" id="PTHR34298:SF2">
    <property type="entry name" value="SEGREGATION AND CONDENSATION PROTEIN B"/>
    <property type="match status" value="1"/>
</dbReference>
<dbReference type="RefSeq" id="WP_231935359.1">
    <property type="nucleotide sequence ID" value="NZ_JAAFNI010000001.1"/>
</dbReference>
<gene>
    <name evidence="5" type="primary">scpB</name>
    <name evidence="5" type="ORF">SAMEA4475696_01659</name>
</gene>
<dbReference type="Gene3D" id="1.10.10.10">
    <property type="entry name" value="Winged helix-like DNA-binding domain superfamily/Winged helix DNA-binding domain"/>
    <property type="match status" value="2"/>
</dbReference>
<dbReference type="Pfam" id="PF04079">
    <property type="entry name" value="SMC_ScpB"/>
    <property type="match status" value="1"/>
</dbReference>
<proteinExistence type="predicted"/>
<dbReference type="PANTHER" id="PTHR34298">
    <property type="entry name" value="SEGREGATION AND CONDENSATION PROTEIN B"/>
    <property type="match status" value="1"/>
</dbReference>
<reference evidence="5 6" key="1">
    <citation type="submission" date="2017-06" db="EMBL/GenBank/DDBJ databases">
        <authorList>
            <consortium name="Pathogen Informatics"/>
        </authorList>
    </citation>
    <scope>NUCLEOTIDE SEQUENCE [LARGE SCALE GENOMIC DNA]</scope>
    <source>
        <strain evidence="5 6">NCTC13039</strain>
    </source>
</reference>
<organism evidence="5 6">
    <name type="scientific">Dermatophilus congolensis</name>
    <dbReference type="NCBI Taxonomy" id="1863"/>
    <lineage>
        <taxon>Bacteria</taxon>
        <taxon>Bacillati</taxon>
        <taxon>Actinomycetota</taxon>
        <taxon>Actinomycetes</taxon>
        <taxon>Micrococcales</taxon>
        <taxon>Dermatophilaceae</taxon>
        <taxon>Dermatophilus</taxon>
    </lineage>
</organism>
<keyword evidence="4" id="KW-0131">Cell cycle</keyword>
<dbReference type="PIRSF" id="PIRSF019345">
    <property type="entry name" value="ScpB"/>
    <property type="match status" value="1"/>
</dbReference>
<evidence type="ECO:0000256" key="4">
    <source>
        <dbReference type="ARBA" id="ARBA00023306"/>
    </source>
</evidence>
<evidence type="ECO:0000256" key="3">
    <source>
        <dbReference type="ARBA" id="ARBA00022829"/>
    </source>
</evidence>
<dbReference type="GO" id="GO:0051301">
    <property type="term" value="P:cell division"/>
    <property type="evidence" value="ECO:0007669"/>
    <property type="project" value="UniProtKB-KW"/>
</dbReference>
<dbReference type="GO" id="GO:0051304">
    <property type="term" value="P:chromosome separation"/>
    <property type="evidence" value="ECO:0007669"/>
    <property type="project" value="InterPro"/>
</dbReference>
<dbReference type="STRING" id="1121387.GCA_000429885_00028"/>
<sequence length="214" mass="23044">MSVEAVEGVGGKDVEGEDFVVDELPGGLKAALEAVVMVVEEPVTVEQLSSALSASSQRVEATLKELRDEYDSQGRGFSLRCTEIGWRIYSRAELGPAVEKFVLEGARARLTKAALETLAIIAYRQPVSRARISAVRGVNVDGVVRTLLSKGLITEMGLDPEHGAVLYGTTPFFLDRLGVGSLDDLPPLAPYLPEVEEVTDRLDMALDVESAADR</sequence>
<accession>A0A239VKG7</accession>
<dbReference type="InterPro" id="IPR036388">
    <property type="entry name" value="WH-like_DNA-bd_sf"/>
</dbReference>
<dbReference type="EMBL" id="LT906453">
    <property type="protein sequence ID" value="SNV22821.1"/>
    <property type="molecule type" value="Genomic_DNA"/>
</dbReference>
<dbReference type="NCBIfam" id="TIGR00281">
    <property type="entry name" value="SMC-Scp complex subunit ScpB"/>
    <property type="match status" value="1"/>
</dbReference>
<keyword evidence="6" id="KW-1185">Reference proteome</keyword>
<dbReference type="GeneID" id="63459860"/>
<keyword evidence="2" id="KW-0132">Cell division</keyword>
<dbReference type="AlphaFoldDB" id="A0A239VKG7"/>
<name>A0A239VKG7_9MICO</name>
<dbReference type="InterPro" id="IPR036390">
    <property type="entry name" value="WH_DNA-bd_sf"/>
</dbReference>
<evidence type="ECO:0000256" key="2">
    <source>
        <dbReference type="ARBA" id="ARBA00022618"/>
    </source>
</evidence>
<protein>
    <submittedName>
        <fullName evidence="5">Segregation and condensation protein B</fullName>
    </submittedName>
</protein>
<evidence type="ECO:0000313" key="5">
    <source>
        <dbReference type="EMBL" id="SNV22821.1"/>
    </source>
</evidence>
<keyword evidence="3" id="KW-0159">Chromosome partition</keyword>
<dbReference type="InterPro" id="IPR005234">
    <property type="entry name" value="ScpB_csome_segregation"/>
</dbReference>
<dbReference type="Proteomes" id="UP000242637">
    <property type="component" value="Chromosome 1"/>
</dbReference>
<evidence type="ECO:0000256" key="1">
    <source>
        <dbReference type="ARBA" id="ARBA00022490"/>
    </source>
</evidence>
<dbReference type="SUPFAM" id="SSF46785">
    <property type="entry name" value="Winged helix' DNA-binding domain"/>
    <property type="match status" value="2"/>
</dbReference>
<dbReference type="KEGG" id="dco:SAMEA4475696_1659"/>